<dbReference type="EMBL" id="QJJV01000040">
    <property type="protein sequence ID" value="PXX05675.1"/>
    <property type="molecule type" value="Genomic_DNA"/>
</dbReference>
<feature type="region of interest" description="Disordered" evidence="1">
    <location>
        <begin position="1"/>
        <end position="26"/>
    </location>
</feature>
<organism evidence="2 3">
    <name type="scientific">Paraburkholderia tropica</name>
    <dbReference type="NCBI Taxonomy" id="92647"/>
    <lineage>
        <taxon>Bacteria</taxon>
        <taxon>Pseudomonadati</taxon>
        <taxon>Pseudomonadota</taxon>
        <taxon>Betaproteobacteria</taxon>
        <taxon>Burkholderiales</taxon>
        <taxon>Burkholderiaceae</taxon>
        <taxon>Paraburkholderia</taxon>
    </lineage>
</organism>
<comment type="caution">
    <text evidence="2">The sequence shown here is derived from an EMBL/GenBank/DDBJ whole genome shotgun (WGS) entry which is preliminary data.</text>
</comment>
<protein>
    <submittedName>
        <fullName evidence="2">Uncharacterized protein</fullName>
    </submittedName>
</protein>
<accession>A0ABX5MHR1</accession>
<sequence>MLNTELSSPQLSPPESPDRQPGAMQLHGSCHFAPIFLVMATTAYEGSDPVRAFGTSERAQEFAQCRDYEATYQRSPHLQASDAEWECWEAADKVWAAAHPAAPYSRRESYDVHEIMFTEER</sequence>
<evidence type="ECO:0000313" key="3">
    <source>
        <dbReference type="Proteomes" id="UP000247515"/>
    </source>
</evidence>
<reference evidence="2 3" key="1">
    <citation type="submission" date="2018-05" db="EMBL/GenBank/DDBJ databases">
        <title>Genomic Encyclopedia of Type Strains, Phase IV (KMG-V): Genome sequencing to study the core and pangenomes of soil and plant-associated prokaryotes.</title>
        <authorList>
            <person name="Whitman W."/>
        </authorList>
    </citation>
    <scope>NUCLEOTIDE SEQUENCE [LARGE SCALE GENOMIC DNA]</scope>
    <source>
        <strain evidence="2 3">SIr-6563</strain>
    </source>
</reference>
<keyword evidence="3" id="KW-1185">Reference proteome</keyword>
<gene>
    <name evidence="2" type="ORF">C7400_14048</name>
</gene>
<dbReference type="Proteomes" id="UP000247515">
    <property type="component" value="Unassembled WGS sequence"/>
</dbReference>
<feature type="compositionally biased region" description="Low complexity" evidence="1">
    <location>
        <begin position="1"/>
        <end position="10"/>
    </location>
</feature>
<name>A0ABX5MHR1_9BURK</name>
<evidence type="ECO:0000313" key="2">
    <source>
        <dbReference type="EMBL" id="PXX05675.1"/>
    </source>
</evidence>
<dbReference type="RefSeq" id="WP_146230126.1">
    <property type="nucleotide sequence ID" value="NZ_JBBBEG010000087.1"/>
</dbReference>
<evidence type="ECO:0000256" key="1">
    <source>
        <dbReference type="SAM" id="MobiDB-lite"/>
    </source>
</evidence>
<proteinExistence type="predicted"/>